<feature type="signal peptide" evidence="5">
    <location>
        <begin position="1"/>
        <end position="16"/>
    </location>
</feature>
<feature type="domain" description="Lipocalin/cytosolic fatty-acid binding" evidence="6">
    <location>
        <begin position="22"/>
        <end position="157"/>
    </location>
</feature>
<feature type="chain" id="PRO_5045195447" evidence="5">
    <location>
        <begin position="17"/>
        <end position="214"/>
    </location>
</feature>
<dbReference type="InterPro" id="IPR000566">
    <property type="entry name" value="Lipocln_cytosolic_FA-bd_dom"/>
</dbReference>
<comment type="similarity">
    <text evidence="2">Belongs to the calycin superfamily. Lipocalin family.</text>
</comment>
<evidence type="ECO:0000256" key="1">
    <source>
        <dbReference type="ARBA" id="ARBA00004613"/>
    </source>
</evidence>
<gene>
    <name evidence="8" type="primary">LOC101984366</name>
</gene>
<protein>
    <submittedName>
        <fullName evidence="8">Odorant-binding protein 1a-like</fullName>
    </submittedName>
</protein>
<accession>A0ABM0LSK9</accession>
<sequence length="214" mass="23996">MVKFLLLALAFGLAHAYAELGGKWLTTAIAADNVDKIEKEGPLRLYVREITCSEACSQMGVTFYVNANGQCSATKVIAYRQEDGKYRTQFEGDNRFEPVHATPENIVFTSKNVDRAGQTTNLIFVVGKGKPLNPEQYEKLEEFAKEQNIPKENIREVLATAIREIKLNLLRDFVYDAGKGLYLILVGGSEKWFSCDQNQWGKWLHLALVGGSEN</sequence>
<evidence type="ECO:0000256" key="2">
    <source>
        <dbReference type="ARBA" id="ARBA00006889"/>
    </source>
</evidence>
<name>A0ABM0LSK9_MICOH</name>
<dbReference type="InterPro" id="IPR002448">
    <property type="entry name" value="OBP-like"/>
</dbReference>
<dbReference type="PRINTS" id="PR01173">
    <property type="entry name" value="ODORANTBNDNG"/>
</dbReference>
<evidence type="ECO:0000259" key="6">
    <source>
        <dbReference type="Pfam" id="PF00061"/>
    </source>
</evidence>
<dbReference type="PANTHER" id="PTHR11430:SF65">
    <property type="entry name" value="ODORANT-BINDING PROTEIN 1A-RELATED"/>
    <property type="match status" value="1"/>
</dbReference>
<keyword evidence="7" id="KW-1185">Reference proteome</keyword>
<dbReference type="InterPro" id="IPR002345">
    <property type="entry name" value="Lipocalin"/>
</dbReference>
<evidence type="ECO:0000256" key="3">
    <source>
        <dbReference type="ARBA" id="ARBA00022525"/>
    </source>
</evidence>
<evidence type="ECO:0000313" key="7">
    <source>
        <dbReference type="Proteomes" id="UP000694915"/>
    </source>
</evidence>
<evidence type="ECO:0000256" key="5">
    <source>
        <dbReference type="SAM" id="SignalP"/>
    </source>
</evidence>
<keyword evidence="3" id="KW-0964">Secreted</keyword>
<dbReference type="Gene3D" id="2.40.128.20">
    <property type="match status" value="1"/>
</dbReference>
<evidence type="ECO:0000256" key="4">
    <source>
        <dbReference type="ARBA" id="ARBA00023157"/>
    </source>
</evidence>
<dbReference type="GeneID" id="101984366"/>
<organism evidence="7 8">
    <name type="scientific">Microtus ochrogaster</name>
    <name type="common">Prairie vole</name>
    <dbReference type="NCBI Taxonomy" id="79684"/>
    <lineage>
        <taxon>Eukaryota</taxon>
        <taxon>Metazoa</taxon>
        <taxon>Chordata</taxon>
        <taxon>Craniata</taxon>
        <taxon>Vertebrata</taxon>
        <taxon>Euteleostomi</taxon>
        <taxon>Mammalia</taxon>
        <taxon>Eutheria</taxon>
        <taxon>Euarchontoglires</taxon>
        <taxon>Glires</taxon>
        <taxon>Rodentia</taxon>
        <taxon>Myomorpha</taxon>
        <taxon>Muroidea</taxon>
        <taxon>Cricetidae</taxon>
        <taxon>Arvicolinae</taxon>
        <taxon>Microtus</taxon>
    </lineage>
</organism>
<dbReference type="Pfam" id="PF00061">
    <property type="entry name" value="Lipocalin"/>
    <property type="match status" value="1"/>
</dbReference>
<proteinExistence type="inferred from homology"/>
<evidence type="ECO:0000313" key="8">
    <source>
        <dbReference type="RefSeq" id="XP_005372006.2"/>
    </source>
</evidence>
<dbReference type="InterPro" id="IPR012674">
    <property type="entry name" value="Calycin"/>
</dbReference>
<comment type="subcellular location">
    <subcellularLocation>
        <location evidence="1">Secreted</location>
    </subcellularLocation>
</comment>
<keyword evidence="4" id="KW-1015">Disulfide bond</keyword>
<dbReference type="PANTHER" id="PTHR11430">
    <property type="entry name" value="LIPOCALIN"/>
    <property type="match status" value="1"/>
</dbReference>
<dbReference type="RefSeq" id="XP_005372006.2">
    <property type="nucleotide sequence ID" value="XM_005371949.2"/>
</dbReference>
<reference evidence="8" key="1">
    <citation type="submission" date="2025-08" db="UniProtKB">
        <authorList>
            <consortium name="RefSeq"/>
        </authorList>
    </citation>
    <scope>IDENTIFICATION</scope>
</reference>
<dbReference type="CDD" id="cd19427">
    <property type="entry name" value="lipocalin_OBP-like"/>
    <property type="match status" value="1"/>
</dbReference>
<keyword evidence="5" id="KW-0732">Signal</keyword>
<dbReference type="SUPFAM" id="SSF50814">
    <property type="entry name" value="Lipocalins"/>
    <property type="match status" value="1"/>
</dbReference>
<dbReference type="Proteomes" id="UP000694915">
    <property type="component" value="Unplaced"/>
</dbReference>